<evidence type="ECO:0000313" key="7">
    <source>
        <dbReference type="Proteomes" id="UP000249782"/>
    </source>
</evidence>
<gene>
    <name evidence="5" type="primary">rpiA</name>
    <name evidence="6" type="ORF">DPC56_07150</name>
</gene>
<dbReference type="InterPro" id="IPR004788">
    <property type="entry name" value="Ribose5P_isomerase_type_A"/>
</dbReference>
<reference evidence="6 7" key="1">
    <citation type="submission" date="2018-06" db="EMBL/GenBank/DDBJ databases">
        <title>Draft genome sequence of hyperthermophilic methanogen Methanothermobacter tenebrarum sp. MCM-B 1447.</title>
        <authorList>
            <person name="Pore S.D."/>
            <person name="Dagar S."/>
            <person name="Dhakephalkar P.K."/>
        </authorList>
    </citation>
    <scope>NUCLEOTIDE SEQUENCE [LARGE SCALE GENOMIC DNA]</scope>
    <source>
        <strain evidence="6 7">MCM B 1447</strain>
    </source>
</reference>
<comment type="subunit">
    <text evidence="5">Homodimer.</text>
</comment>
<dbReference type="EMBL" id="QLOE01000010">
    <property type="protein sequence ID" value="RAO78626.1"/>
    <property type="molecule type" value="Genomic_DNA"/>
</dbReference>
<organism evidence="6 7">
    <name type="scientific">Methanothermobacter tenebrarum</name>
    <dbReference type="NCBI Taxonomy" id="680118"/>
    <lineage>
        <taxon>Archaea</taxon>
        <taxon>Methanobacteriati</taxon>
        <taxon>Methanobacteriota</taxon>
        <taxon>Methanomada group</taxon>
        <taxon>Methanobacteria</taxon>
        <taxon>Methanobacteriales</taxon>
        <taxon>Methanobacteriaceae</taxon>
        <taxon>Methanothermobacter</taxon>
    </lineage>
</organism>
<evidence type="ECO:0000256" key="2">
    <source>
        <dbReference type="ARBA" id="ARBA00008088"/>
    </source>
</evidence>
<dbReference type="UniPathway" id="UPA00115">
    <property type="reaction ID" value="UER00412"/>
</dbReference>
<comment type="catalytic activity">
    <reaction evidence="1 5">
        <text>aldehydo-D-ribose 5-phosphate = D-ribulose 5-phosphate</text>
        <dbReference type="Rhea" id="RHEA:14657"/>
        <dbReference type="ChEBI" id="CHEBI:58121"/>
        <dbReference type="ChEBI" id="CHEBI:58273"/>
        <dbReference type="EC" id="5.3.1.6"/>
    </reaction>
</comment>
<sequence length="220" mass="24158">MNLKKMVAYKVAEEIKDGQVVGLGTGSTARYFIERVGMRIQKEELDILAVPTSYQSLFLARDWEIPITSITQHDIDVAVDGADEVDKDLNLLKGGGAAHTKEKIIDYSASEFIVIIDDSKLTDKLERPVPVEVIPTSSRLVCEELNSMGAKVKIRMSDAKDGPLITDNGNFIIDADFGSIDDPSKLEYEINNIPGVLENGIFSRGVDRVIVGTKDGIMEL</sequence>
<dbReference type="NCBIfam" id="NF001924">
    <property type="entry name" value="PRK00702.1"/>
    <property type="match status" value="1"/>
</dbReference>
<comment type="function">
    <text evidence="5">Catalyzes the reversible conversion of ribose-5-phosphate to ribulose 5-phosphate.</text>
</comment>
<dbReference type="FunFam" id="3.40.50.1360:FF:000001">
    <property type="entry name" value="Ribose-5-phosphate isomerase A"/>
    <property type="match status" value="1"/>
</dbReference>
<dbReference type="RefSeq" id="WP_112094390.1">
    <property type="nucleotide sequence ID" value="NZ_QLOE01000010.1"/>
</dbReference>
<evidence type="ECO:0000256" key="3">
    <source>
        <dbReference type="ARBA" id="ARBA00011881"/>
    </source>
</evidence>
<evidence type="ECO:0000313" key="6">
    <source>
        <dbReference type="EMBL" id="RAO78626.1"/>
    </source>
</evidence>
<comment type="caution">
    <text evidence="6">The sequence shown here is derived from an EMBL/GenBank/DDBJ whole genome shotgun (WGS) entry which is preliminary data.</text>
</comment>
<protein>
    <recommendedName>
        <fullName evidence="5">Ribose-5-phosphate isomerase A</fullName>
        <ecNumber evidence="5">5.3.1.6</ecNumber>
    </recommendedName>
    <alternativeName>
        <fullName evidence="5">Phosphoriboisomerase A</fullName>
        <shortName evidence="5">PRI</shortName>
    </alternativeName>
</protein>
<dbReference type="SUPFAM" id="SSF100950">
    <property type="entry name" value="NagB/RpiA/CoA transferase-like"/>
    <property type="match status" value="1"/>
</dbReference>
<feature type="binding site" evidence="5">
    <location>
        <begin position="25"/>
        <end position="28"/>
    </location>
    <ligand>
        <name>substrate</name>
    </ligand>
</feature>
<comment type="pathway">
    <text evidence="5">Carbohydrate degradation; pentose phosphate pathway; D-ribose 5-phosphate from D-ribulose 5-phosphate (non-oxidative stage): step 1/1.</text>
</comment>
<evidence type="ECO:0000256" key="5">
    <source>
        <dbReference type="HAMAP-Rule" id="MF_00170"/>
    </source>
</evidence>
<feature type="binding site" evidence="5">
    <location>
        <position position="120"/>
    </location>
    <ligand>
        <name>substrate</name>
    </ligand>
</feature>
<feature type="binding site" evidence="5">
    <location>
        <begin position="80"/>
        <end position="83"/>
    </location>
    <ligand>
        <name>substrate</name>
    </ligand>
</feature>
<dbReference type="Gene3D" id="3.30.70.260">
    <property type="match status" value="1"/>
</dbReference>
<comment type="subunit">
    <text evidence="3">Homotetramer.</text>
</comment>
<dbReference type="Proteomes" id="UP000249782">
    <property type="component" value="Unassembled WGS sequence"/>
</dbReference>
<dbReference type="CDD" id="cd01398">
    <property type="entry name" value="RPI_A"/>
    <property type="match status" value="1"/>
</dbReference>
<dbReference type="FunFam" id="3.30.70.260:FF:000018">
    <property type="entry name" value="Ribose-5-phosphate isomerase A"/>
    <property type="match status" value="1"/>
</dbReference>
<evidence type="ECO:0000256" key="4">
    <source>
        <dbReference type="ARBA" id="ARBA00023235"/>
    </source>
</evidence>
<dbReference type="NCBIfam" id="TIGR00021">
    <property type="entry name" value="rpiA"/>
    <property type="match status" value="1"/>
</dbReference>
<dbReference type="Gene3D" id="3.40.50.1360">
    <property type="match status" value="1"/>
</dbReference>
<dbReference type="PANTHER" id="PTHR11934:SF0">
    <property type="entry name" value="RIBOSE-5-PHOSPHATE ISOMERASE"/>
    <property type="match status" value="1"/>
</dbReference>
<dbReference type="SUPFAM" id="SSF75445">
    <property type="entry name" value="D-ribose-5-phosphate isomerase (RpiA), lid domain"/>
    <property type="match status" value="1"/>
</dbReference>
<keyword evidence="7" id="KW-1185">Reference proteome</keyword>
<dbReference type="InterPro" id="IPR037171">
    <property type="entry name" value="NagB/RpiA_transferase-like"/>
</dbReference>
<proteinExistence type="inferred from homology"/>
<evidence type="ECO:0000256" key="1">
    <source>
        <dbReference type="ARBA" id="ARBA00001713"/>
    </source>
</evidence>
<accession>A0A328PG62</accession>
<dbReference type="GO" id="GO:0005829">
    <property type="term" value="C:cytosol"/>
    <property type="evidence" value="ECO:0007669"/>
    <property type="project" value="TreeGrafter"/>
</dbReference>
<dbReference type="InterPro" id="IPR020672">
    <property type="entry name" value="Ribose5P_isomerase_typA_subgr"/>
</dbReference>
<dbReference type="Pfam" id="PF06026">
    <property type="entry name" value="Rib_5-P_isom_A"/>
    <property type="match status" value="1"/>
</dbReference>
<feature type="active site" description="Proton acceptor" evidence="5">
    <location>
        <position position="102"/>
    </location>
</feature>
<name>A0A328PG62_9EURY</name>
<keyword evidence="4 5" id="KW-0413">Isomerase</keyword>
<dbReference type="GO" id="GO:0006014">
    <property type="term" value="P:D-ribose metabolic process"/>
    <property type="evidence" value="ECO:0007669"/>
    <property type="project" value="TreeGrafter"/>
</dbReference>
<dbReference type="GO" id="GO:0004751">
    <property type="term" value="F:ribose-5-phosphate isomerase activity"/>
    <property type="evidence" value="ECO:0007669"/>
    <property type="project" value="UniProtKB-UniRule"/>
</dbReference>
<dbReference type="AlphaFoldDB" id="A0A328PG62"/>
<dbReference type="HAMAP" id="MF_00170">
    <property type="entry name" value="Rib_5P_isom_A"/>
    <property type="match status" value="1"/>
</dbReference>
<dbReference type="PANTHER" id="PTHR11934">
    <property type="entry name" value="RIBOSE-5-PHOSPHATE ISOMERASE"/>
    <property type="match status" value="1"/>
</dbReference>
<dbReference type="OrthoDB" id="19013at2157"/>
<comment type="similarity">
    <text evidence="2 5">Belongs to the ribose 5-phosphate isomerase family.</text>
</comment>
<feature type="binding site" evidence="5">
    <location>
        <begin position="93"/>
        <end position="96"/>
    </location>
    <ligand>
        <name>substrate</name>
    </ligand>
</feature>
<dbReference type="GO" id="GO:0009052">
    <property type="term" value="P:pentose-phosphate shunt, non-oxidative branch"/>
    <property type="evidence" value="ECO:0007669"/>
    <property type="project" value="UniProtKB-UniRule"/>
</dbReference>
<dbReference type="EC" id="5.3.1.6" evidence="5"/>